<evidence type="ECO:0000313" key="2">
    <source>
        <dbReference type="Proteomes" id="UP000440004"/>
    </source>
</evidence>
<dbReference type="Proteomes" id="UP000440004">
    <property type="component" value="Unassembled WGS sequence"/>
</dbReference>
<dbReference type="PROSITE" id="PS51257">
    <property type="entry name" value="PROKAR_LIPOPROTEIN"/>
    <property type="match status" value="1"/>
</dbReference>
<dbReference type="AlphaFoldDB" id="A0A6A7KBH0"/>
<dbReference type="SUPFAM" id="SSF82171">
    <property type="entry name" value="DPP6 N-terminal domain-like"/>
    <property type="match status" value="1"/>
</dbReference>
<reference evidence="1 2" key="1">
    <citation type="submission" date="2019-10" db="EMBL/GenBank/DDBJ databases">
        <title>Alkalibaculum tamaniensis sp.nov., a new alkaliphilic acetogen, isolated on methoxylated aromatics from a mud volcano.</title>
        <authorList>
            <person name="Khomyakova M.A."/>
            <person name="Merkel A.Y."/>
            <person name="Bonch-Osmolovskaya E.A."/>
            <person name="Slobodkin A.I."/>
        </authorList>
    </citation>
    <scope>NUCLEOTIDE SEQUENCE [LARGE SCALE GENOMIC DNA]</scope>
    <source>
        <strain evidence="1 2">M08DMB</strain>
    </source>
</reference>
<organism evidence="1 2">
    <name type="scientific">Alkalibaculum sporogenes</name>
    <dbReference type="NCBI Taxonomy" id="2655001"/>
    <lineage>
        <taxon>Bacteria</taxon>
        <taxon>Bacillati</taxon>
        <taxon>Bacillota</taxon>
        <taxon>Clostridia</taxon>
        <taxon>Eubacteriales</taxon>
        <taxon>Eubacteriaceae</taxon>
        <taxon>Alkalibaculum</taxon>
    </lineage>
</organism>
<keyword evidence="2" id="KW-1185">Reference proteome</keyword>
<evidence type="ECO:0000313" key="1">
    <source>
        <dbReference type="EMBL" id="MPW26353.1"/>
    </source>
</evidence>
<dbReference type="Gene3D" id="2.120.10.30">
    <property type="entry name" value="TolB, C-terminal domain"/>
    <property type="match status" value="1"/>
</dbReference>
<protein>
    <submittedName>
        <fullName evidence="1">Uncharacterized protein</fullName>
    </submittedName>
</protein>
<dbReference type="EMBL" id="WHNX01000017">
    <property type="protein sequence ID" value="MPW26353.1"/>
    <property type="molecule type" value="Genomic_DNA"/>
</dbReference>
<accession>A0A6A7KBH0</accession>
<dbReference type="RefSeq" id="WP_152804780.1">
    <property type="nucleotide sequence ID" value="NZ_WHNX01000017.1"/>
</dbReference>
<dbReference type="InterPro" id="IPR011042">
    <property type="entry name" value="6-blade_b-propeller_TolB-like"/>
</dbReference>
<gene>
    <name evidence="1" type="ORF">GC105_11195</name>
</gene>
<name>A0A6A7KBH0_9FIRM</name>
<comment type="caution">
    <text evidence="1">The sequence shown here is derived from an EMBL/GenBank/DDBJ whole genome shotgun (WGS) entry which is preliminary data.</text>
</comment>
<sequence length="394" mass="44785">MHKIKLIIIVLLSIILAGCTPLFLRDSEPKILNNATGLTDSETLLQSSLESNQEVLIKSINSNLIDGLVYDISSDGKTLLLGSPSSSISGNIESAGIYSNLHTYNIKNNQLKQVLLSSKEQVNALFDKKHKGMIYVEYNRDPDGKAIEDSYRLNWTNNEGSQTKNLSTSDESVSPKFSMVNNELVIYGNTKGQIKIVELRSISRQSIYRKTYNLTENLNIYKVDYYEDYNLAFFLALNPKTKDMDLYYANLAQTEVVPRLIHKNVTDFNISTENASVLYNAKGEKSNQLISVDMYYNNTVVYEGPISMFYFTPDENKIIYGEKIDDSSNNQNIWIMNSDGTQSTQLASNLRIAGDRIIFNSNNDSIFFSVFQLESKESNTLNYKVYNIEYSYKY</sequence>
<proteinExistence type="predicted"/>